<dbReference type="PANTHER" id="PTHR42845:SF1">
    <property type="entry name" value="HYDROGENASE SMALL SUBUNIT"/>
    <property type="match status" value="1"/>
</dbReference>
<evidence type="ECO:0000313" key="5">
    <source>
        <dbReference type="Proteomes" id="UP000280296"/>
    </source>
</evidence>
<protein>
    <submittedName>
        <fullName evidence="4">Oxidoreductase</fullName>
    </submittedName>
</protein>
<dbReference type="InterPro" id="IPR006137">
    <property type="entry name" value="NADH_UbQ_OxRdtase-like_20kDa"/>
</dbReference>
<reference evidence="4 5" key="2">
    <citation type="submission" date="2019-01" db="EMBL/GenBank/DDBJ databases">
        <title>Tautonia sociabilis, a novel thermotolerant planctomycete of Isosphaeraceae family, isolated from a 4000 m deep subterranean habitat.</title>
        <authorList>
            <person name="Kovaleva O.L."/>
            <person name="Elcheninov A.G."/>
            <person name="Van Heerden E."/>
            <person name="Toshchakov S.V."/>
            <person name="Novikov A."/>
            <person name="Bonch-Osmolovskaya E.A."/>
            <person name="Kublanov I.V."/>
        </authorList>
    </citation>
    <scope>NUCLEOTIDE SEQUENCE [LARGE SCALE GENOMIC DNA]</scope>
    <source>
        <strain evidence="4 5">GM2012</strain>
    </source>
</reference>
<proteinExistence type="predicted"/>
<evidence type="ECO:0000313" key="4">
    <source>
        <dbReference type="EMBL" id="RUL85629.1"/>
    </source>
</evidence>
<keyword evidence="1" id="KW-0560">Oxidoreductase</keyword>
<feature type="region of interest" description="Disordered" evidence="2">
    <location>
        <begin position="177"/>
        <end position="207"/>
    </location>
</feature>
<feature type="domain" description="NADH:ubiquinone oxidoreductase-like 20kDa subunit" evidence="3">
    <location>
        <begin position="14"/>
        <end position="162"/>
    </location>
</feature>
<comment type="caution">
    <text evidence="4">The sequence shown here is derived from an EMBL/GenBank/DDBJ whole genome shotgun (WGS) entry which is preliminary data.</text>
</comment>
<name>A0A432MGL4_9BACT</name>
<evidence type="ECO:0000256" key="1">
    <source>
        <dbReference type="ARBA" id="ARBA00023002"/>
    </source>
</evidence>
<dbReference type="Pfam" id="PF01058">
    <property type="entry name" value="Oxidored_q6"/>
    <property type="match status" value="1"/>
</dbReference>
<keyword evidence="5" id="KW-1185">Reference proteome</keyword>
<dbReference type="InterPro" id="IPR037024">
    <property type="entry name" value="NiFe_Hase_small_N_sf"/>
</dbReference>
<dbReference type="Gene3D" id="3.40.50.700">
    <property type="entry name" value="NADH:ubiquinone oxidoreductase-like, 20kDa subunit"/>
    <property type="match status" value="1"/>
</dbReference>
<dbReference type="AlphaFoldDB" id="A0A432MGL4"/>
<dbReference type="GO" id="GO:0016491">
    <property type="term" value="F:oxidoreductase activity"/>
    <property type="evidence" value="ECO:0007669"/>
    <property type="project" value="UniProtKB-KW"/>
</dbReference>
<dbReference type="Proteomes" id="UP000280296">
    <property type="component" value="Unassembled WGS sequence"/>
</dbReference>
<dbReference type="RefSeq" id="WP_126726877.1">
    <property type="nucleotide sequence ID" value="NZ_RYZH01000038.1"/>
</dbReference>
<dbReference type="GO" id="GO:0051536">
    <property type="term" value="F:iron-sulfur cluster binding"/>
    <property type="evidence" value="ECO:0007669"/>
    <property type="project" value="InterPro"/>
</dbReference>
<evidence type="ECO:0000256" key="2">
    <source>
        <dbReference type="SAM" id="MobiDB-lite"/>
    </source>
</evidence>
<dbReference type="OrthoDB" id="9787729at2"/>
<gene>
    <name evidence="4" type="ORF">TsocGM_18135</name>
</gene>
<dbReference type="EMBL" id="RYZH01000038">
    <property type="protein sequence ID" value="RUL85629.1"/>
    <property type="molecule type" value="Genomic_DNA"/>
</dbReference>
<evidence type="ECO:0000259" key="3">
    <source>
        <dbReference type="Pfam" id="PF01058"/>
    </source>
</evidence>
<dbReference type="PANTHER" id="PTHR42845">
    <property type="entry name" value="COENZYME F420-REDUCING HYDROGENASE, GAMMA SUBUNIT"/>
    <property type="match status" value="1"/>
</dbReference>
<dbReference type="InterPro" id="IPR051349">
    <property type="entry name" value="Hydrogenase_assoc-protein"/>
</dbReference>
<accession>A0A432MGL4</accession>
<dbReference type="SUPFAM" id="SSF56770">
    <property type="entry name" value="HydA/Nqo6-like"/>
    <property type="match status" value="1"/>
</dbReference>
<sequence length="207" mass="22053">MDRLRLATVWLGGCSGCHMSFLDTDEFLLEQADVAEVVYSPLVDAKEYPEGVDVVLVEGAVCNVEHLAMIQRVRERTRLVVAFGDCAVTGNVTALRNPLGGALPVLERAYLRASDPPGAIPEASDTVPELLDRVVPVHAIVPVDAFLPGCPPSGPTIRAALERMIAGEPVDLPGHRIHFGGYGQPPSPDGAEAMPSRAFRGGRPRGD</sequence>
<reference evidence="4 5" key="1">
    <citation type="submission" date="2018-12" db="EMBL/GenBank/DDBJ databases">
        <authorList>
            <person name="Toschakov S.V."/>
        </authorList>
    </citation>
    <scope>NUCLEOTIDE SEQUENCE [LARGE SCALE GENOMIC DNA]</scope>
    <source>
        <strain evidence="4 5">GM2012</strain>
    </source>
</reference>
<organism evidence="4 5">
    <name type="scientific">Tautonia sociabilis</name>
    <dbReference type="NCBI Taxonomy" id="2080755"/>
    <lineage>
        <taxon>Bacteria</taxon>
        <taxon>Pseudomonadati</taxon>
        <taxon>Planctomycetota</taxon>
        <taxon>Planctomycetia</taxon>
        <taxon>Isosphaerales</taxon>
        <taxon>Isosphaeraceae</taxon>
        <taxon>Tautonia</taxon>
    </lineage>
</organism>